<evidence type="ECO:0000313" key="1">
    <source>
        <dbReference type="EMBL" id="GME32659.1"/>
    </source>
</evidence>
<dbReference type="EMBL" id="BSXG01000062">
    <property type="protein sequence ID" value="GME32659.1"/>
    <property type="molecule type" value="Genomic_DNA"/>
</dbReference>
<name>A0ACB5SAF7_9PEZI</name>
<reference evidence="1" key="1">
    <citation type="submission" date="2024-09" db="EMBL/GenBank/DDBJ databases">
        <title>Draft Genome Sequences of Neofusicoccum parvum.</title>
        <authorList>
            <person name="Ashida A."/>
            <person name="Camagna M."/>
            <person name="Tanaka A."/>
            <person name="Takemoto D."/>
        </authorList>
    </citation>
    <scope>NUCLEOTIDE SEQUENCE</scope>
    <source>
        <strain evidence="1">PPO83</strain>
    </source>
</reference>
<dbReference type="Proteomes" id="UP001165186">
    <property type="component" value="Unassembled WGS sequence"/>
</dbReference>
<comment type="caution">
    <text evidence="1">The sequence shown here is derived from an EMBL/GenBank/DDBJ whole genome shotgun (WGS) entry which is preliminary data.</text>
</comment>
<evidence type="ECO:0000313" key="2">
    <source>
        <dbReference type="Proteomes" id="UP001165186"/>
    </source>
</evidence>
<gene>
    <name evidence="1" type="primary">g445</name>
    <name evidence="1" type="ORF">NpPPO83_00000445</name>
</gene>
<sequence>MIAASPVLGPGPAALNMTLPDPPSAATSRKRSRSMIFQEDGEQEEQCWDRTSNGSGQGSTDDLKRTRTTGELDALGVIPTGEAWQLQGIATDLLTAADSTNGLNHYVAGRSLIVLCVLEHMDVHYRLLWYD</sequence>
<keyword evidence="2" id="KW-1185">Reference proteome</keyword>
<accession>A0ACB5SAF7</accession>
<organism evidence="1 2">
    <name type="scientific">Neofusicoccum parvum</name>
    <dbReference type="NCBI Taxonomy" id="310453"/>
    <lineage>
        <taxon>Eukaryota</taxon>
        <taxon>Fungi</taxon>
        <taxon>Dikarya</taxon>
        <taxon>Ascomycota</taxon>
        <taxon>Pezizomycotina</taxon>
        <taxon>Dothideomycetes</taxon>
        <taxon>Dothideomycetes incertae sedis</taxon>
        <taxon>Botryosphaeriales</taxon>
        <taxon>Botryosphaeriaceae</taxon>
        <taxon>Neofusicoccum</taxon>
    </lineage>
</organism>
<proteinExistence type="predicted"/>
<protein>
    <submittedName>
        <fullName evidence="1">Uba3-binding protein but1 o42666</fullName>
    </submittedName>
</protein>